<reference evidence="10" key="1">
    <citation type="journal article" date="2014" name="Int. J. Syst. Evol. Microbiol.">
        <title>Complete genome sequence of Corynebacterium casei LMG S-19264T (=DSM 44701T), isolated from a smear-ripened cheese.</title>
        <authorList>
            <consortium name="US DOE Joint Genome Institute (JGI-PGF)"/>
            <person name="Walter F."/>
            <person name="Albersmeier A."/>
            <person name="Kalinowski J."/>
            <person name="Ruckert C."/>
        </authorList>
    </citation>
    <scope>NUCLEOTIDE SEQUENCE</scope>
    <source>
        <strain evidence="10">JCM 4386</strain>
    </source>
</reference>
<dbReference type="PANTHER" id="PTHR43289">
    <property type="entry name" value="MITOGEN-ACTIVATED PROTEIN KINASE KINASE KINASE 20-RELATED"/>
    <property type="match status" value="1"/>
</dbReference>
<gene>
    <name evidence="10" type="ORF">GCM10010269_40190</name>
</gene>
<dbReference type="CDD" id="cd14014">
    <property type="entry name" value="STKc_PknB_like"/>
    <property type="match status" value="1"/>
</dbReference>
<dbReference type="Gene3D" id="3.30.200.20">
    <property type="entry name" value="Phosphorylase Kinase, domain 1"/>
    <property type="match status" value="1"/>
</dbReference>
<evidence type="ECO:0000256" key="6">
    <source>
        <dbReference type="ARBA" id="ARBA00022840"/>
    </source>
</evidence>
<sequence length="309" mass="32603">MSNDGDPGDAEGRILDGRYRLLDRIGSGGSGTVWRGRDELTGGQVAVKKPWLPGRPGDEPYRRAAHRLQREARAAARVDHPCAVTIHDVVMEEGTDVEGGLPWIVMELIDGESLRETLRRGPLDPAEAARVGLAVLGALRAAHAVGIVHRDLKPANVLLGIPPLPAQPGRGRPRGRVVVTDFGIAHVPGEGSRTAAGDGVGSPDFIAPERRSGRGAGPASDLWSLGVLLYTAVEGRSPFHGTPPQSTPAAVFAAEPPEPERAGPLAPLLQGLLRRDPEHRPTPEDTATALEAARADLDRSASPCPAESR</sequence>
<evidence type="ECO:0000256" key="3">
    <source>
        <dbReference type="ARBA" id="ARBA00022679"/>
    </source>
</evidence>
<reference evidence="10" key="2">
    <citation type="submission" date="2020-09" db="EMBL/GenBank/DDBJ databases">
        <authorList>
            <person name="Sun Q."/>
            <person name="Ohkuma M."/>
        </authorList>
    </citation>
    <scope>NUCLEOTIDE SEQUENCE</scope>
    <source>
        <strain evidence="10">JCM 4386</strain>
    </source>
</reference>
<organism evidence="10 11">
    <name type="scientific">Streptomyces humidus</name>
    <dbReference type="NCBI Taxonomy" id="52259"/>
    <lineage>
        <taxon>Bacteria</taxon>
        <taxon>Bacillati</taxon>
        <taxon>Actinomycetota</taxon>
        <taxon>Actinomycetes</taxon>
        <taxon>Kitasatosporales</taxon>
        <taxon>Streptomycetaceae</taxon>
        <taxon>Streptomyces</taxon>
    </lineage>
</organism>
<dbReference type="EC" id="2.7.11.1" evidence="1"/>
<dbReference type="PROSITE" id="PS00108">
    <property type="entry name" value="PROTEIN_KINASE_ST"/>
    <property type="match status" value="1"/>
</dbReference>
<dbReference type="SUPFAM" id="SSF56112">
    <property type="entry name" value="Protein kinase-like (PK-like)"/>
    <property type="match status" value="1"/>
</dbReference>
<feature type="compositionally biased region" description="Low complexity" evidence="8">
    <location>
        <begin position="262"/>
        <end position="272"/>
    </location>
</feature>
<keyword evidence="2" id="KW-0723">Serine/threonine-protein kinase</keyword>
<dbReference type="InterPro" id="IPR011009">
    <property type="entry name" value="Kinase-like_dom_sf"/>
</dbReference>
<keyword evidence="6 7" id="KW-0067">ATP-binding</keyword>
<proteinExistence type="predicted"/>
<dbReference type="SMART" id="SM00220">
    <property type="entry name" value="S_TKc"/>
    <property type="match status" value="1"/>
</dbReference>
<keyword evidence="4 7" id="KW-0547">Nucleotide-binding</keyword>
<dbReference type="InterPro" id="IPR000719">
    <property type="entry name" value="Prot_kinase_dom"/>
</dbReference>
<evidence type="ECO:0000313" key="11">
    <source>
        <dbReference type="Proteomes" id="UP000606194"/>
    </source>
</evidence>
<dbReference type="AlphaFoldDB" id="A0A918L4E6"/>
<feature type="region of interest" description="Disordered" evidence="8">
    <location>
        <begin position="239"/>
        <end position="286"/>
    </location>
</feature>
<dbReference type="PANTHER" id="PTHR43289:SF6">
    <property type="entry name" value="SERINE_THREONINE-PROTEIN KINASE NEKL-3"/>
    <property type="match status" value="1"/>
</dbReference>
<dbReference type="Gene3D" id="1.10.510.10">
    <property type="entry name" value="Transferase(Phosphotransferase) domain 1"/>
    <property type="match status" value="1"/>
</dbReference>
<feature type="compositionally biased region" description="Basic and acidic residues" evidence="8">
    <location>
        <begin position="273"/>
        <end position="283"/>
    </location>
</feature>
<dbReference type="InterPro" id="IPR008271">
    <property type="entry name" value="Ser/Thr_kinase_AS"/>
</dbReference>
<comment type="caution">
    <text evidence="10">The sequence shown here is derived from an EMBL/GenBank/DDBJ whole genome shotgun (WGS) entry which is preliminary data.</text>
</comment>
<evidence type="ECO:0000256" key="5">
    <source>
        <dbReference type="ARBA" id="ARBA00022777"/>
    </source>
</evidence>
<feature type="domain" description="Protein kinase" evidence="9">
    <location>
        <begin position="19"/>
        <end position="297"/>
    </location>
</feature>
<evidence type="ECO:0000256" key="4">
    <source>
        <dbReference type="ARBA" id="ARBA00022741"/>
    </source>
</evidence>
<evidence type="ECO:0000256" key="7">
    <source>
        <dbReference type="PROSITE-ProRule" id="PRU10141"/>
    </source>
</evidence>
<evidence type="ECO:0000256" key="2">
    <source>
        <dbReference type="ARBA" id="ARBA00022527"/>
    </source>
</evidence>
<evidence type="ECO:0000313" key="10">
    <source>
        <dbReference type="EMBL" id="GGR97332.1"/>
    </source>
</evidence>
<dbReference type="InterPro" id="IPR017441">
    <property type="entry name" value="Protein_kinase_ATP_BS"/>
</dbReference>
<keyword evidence="5" id="KW-0418">Kinase</keyword>
<keyword evidence="11" id="KW-1185">Reference proteome</keyword>
<name>A0A918L4E6_9ACTN</name>
<evidence type="ECO:0000256" key="1">
    <source>
        <dbReference type="ARBA" id="ARBA00012513"/>
    </source>
</evidence>
<keyword evidence="3" id="KW-0808">Transferase</keyword>
<dbReference type="Pfam" id="PF00069">
    <property type="entry name" value="Pkinase"/>
    <property type="match status" value="1"/>
</dbReference>
<dbReference type="PROSITE" id="PS00107">
    <property type="entry name" value="PROTEIN_KINASE_ATP"/>
    <property type="match status" value="1"/>
</dbReference>
<feature type="region of interest" description="Disordered" evidence="8">
    <location>
        <begin position="189"/>
        <end position="218"/>
    </location>
</feature>
<evidence type="ECO:0000256" key="8">
    <source>
        <dbReference type="SAM" id="MobiDB-lite"/>
    </source>
</evidence>
<evidence type="ECO:0000259" key="9">
    <source>
        <dbReference type="PROSITE" id="PS50011"/>
    </source>
</evidence>
<dbReference type="Proteomes" id="UP000606194">
    <property type="component" value="Unassembled WGS sequence"/>
</dbReference>
<dbReference type="EMBL" id="BMTL01000016">
    <property type="protein sequence ID" value="GGR97332.1"/>
    <property type="molecule type" value="Genomic_DNA"/>
</dbReference>
<feature type="binding site" evidence="7">
    <location>
        <position position="49"/>
    </location>
    <ligand>
        <name>ATP</name>
        <dbReference type="ChEBI" id="CHEBI:30616"/>
    </ligand>
</feature>
<dbReference type="GO" id="GO:0004674">
    <property type="term" value="F:protein serine/threonine kinase activity"/>
    <property type="evidence" value="ECO:0007669"/>
    <property type="project" value="UniProtKB-KW"/>
</dbReference>
<dbReference type="PROSITE" id="PS50011">
    <property type="entry name" value="PROTEIN_KINASE_DOM"/>
    <property type="match status" value="1"/>
</dbReference>
<protein>
    <recommendedName>
        <fullName evidence="1">non-specific serine/threonine protein kinase</fullName>
        <ecNumber evidence="1">2.7.11.1</ecNumber>
    </recommendedName>
</protein>
<dbReference type="GO" id="GO:0005524">
    <property type="term" value="F:ATP binding"/>
    <property type="evidence" value="ECO:0007669"/>
    <property type="project" value="UniProtKB-UniRule"/>
</dbReference>
<accession>A0A918L4E6</accession>